<dbReference type="PANTHER" id="PTHR44259">
    <property type="entry name" value="OS07G0183000 PROTEIN-RELATED"/>
    <property type="match status" value="1"/>
</dbReference>
<reference evidence="3" key="1">
    <citation type="journal article" date="2023" name="Plant J.">
        <title>The genome of the king protea, Protea cynaroides.</title>
        <authorList>
            <person name="Chang J."/>
            <person name="Duong T.A."/>
            <person name="Schoeman C."/>
            <person name="Ma X."/>
            <person name="Roodt D."/>
            <person name="Barker N."/>
            <person name="Li Z."/>
            <person name="Van de Peer Y."/>
            <person name="Mizrachi E."/>
        </authorList>
    </citation>
    <scope>NUCLEOTIDE SEQUENCE</scope>
    <source>
        <tissue evidence="3">Young leaves</tissue>
    </source>
</reference>
<organism evidence="3 4">
    <name type="scientific">Protea cynaroides</name>
    <dbReference type="NCBI Taxonomy" id="273540"/>
    <lineage>
        <taxon>Eukaryota</taxon>
        <taxon>Viridiplantae</taxon>
        <taxon>Streptophyta</taxon>
        <taxon>Embryophyta</taxon>
        <taxon>Tracheophyta</taxon>
        <taxon>Spermatophyta</taxon>
        <taxon>Magnoliopsida</taxon>
        <taxon>Proteales</taxon>
        <taxon>Proteaceae</taxon>
        <taxon>Protea</taxon>
    </lineage>
</organism>
<protein>
    <recommendedName>
        <fullName evidence="2">KIB1-4 beta-propeller domain-containing protein</fullName>
    </recommendedName>
</protein>
<dbReference type="EMBL" id="JAMYWD010000003">
    <property type="protein sequence ID" value="KAJ4977446.1"/>
    <property type="molecule type" value="Genomic_DNA"/>
</dbReference>
<keyword evidence="1" id="KW-0472">Membrane</keyword>
<evidence type="ECO:0000313" key="4">
    <source>
        <dbReference type="Proteomes" id="UP001141806"/>
    </source>
</evidence>
<gene>
    <name evidence="3" type="ORF">NE237_002552</name>
</gene>
<name>A0A9Q0KW44_9MAGN</name>
<proteinExistence type="predicted"/>
<accession>A0A9Q0KW44</accession>
<comment type="caution">
    <text evidence="3">The sequence shown here is derived from an EMBL/GenBank/DDBJ whole genome shotgun (WGS) entry which is preliminary data.</text>
</comment>
<feature type="transmembrane region" description="Helical" evidence="1">
    <location>
        <begin position="96"/>
        <end position="119"/>
    </location>
</feature>
<keyword evidence="1" id="KW-0812">Transmembrane</keyword>
<keyword evidence="1" id="KW-1133">Transmembrane helix</keyword>
<evidence type="ECO:0000256" key="1">
    <source>
        <dbReference type="SAM" id="Phobius"/>
    </source>
</evidence>
<dbReference type="Proteomes" id="UP001141806">
    <property type="component" value="Unassembled WGS sequence"/>
</dbReference>
<evidence type="ECO:0000259" key="2">
    <source>
        <dbReference type="Pfam" id="PF03478"/>
    </source>
</evidence>
<dbReference type="InterPro" id="IPR050942">
    <property type="entry name" value="F-box_BR-signaling"/>
</dbReference>
<dbReference type="InterPro" id="IPR005174">
    <property type="entry name" value="KIB1-4_b-propeller"/>
</dbReference>
<feature type="domain" description="KIB1-4 beta-propeller" evidence="2">
    <location>
        <begin position="22"/>
        <end position="87"/>
    </location>
</feature>
<sequence>MQHHGSLTRNMGMRAETGALSFLDLPETMIHHVRTPQINMNLCCGSSEGWLFMFADDAHENYHCFLLNLISKVILSSSPDINEDWMVVAHTVSHGLLFYIIFSGGLVYGLSMLNSVWVFDMKTQNHALMSGGASSAYDLYHSDENRHGDLHIYHPNTGYHYTTIKFLLYKLKENDNKELRMGYVWVRKSSFGVDQAMFISTMGSKSVSTIKDIIQNSNEEIIAELCNCTYFINDLHRQTSKPGDIGIYHVEEGKIEPFIPFDSYDFKFSSVWVTCTLSLRT</sequence>
<dbReference type="Pfam" id="PF03478">
    <property type="entry name" value="Beta-prop_KIB1-4"/>
    <property type="match status" value="1"/>
</dbReference>
<dbReference type="AlphaFoldDB" id="A0A9Q0KW44"/>
<evidence type="ECO:0000313" key="3">
    <source>
        <dbReference type="EMBL" id="KAJ4977446.1"/>
    </source>
</evidence>
<keyword evidence="4" id="KW-1185">Reference proteome</keyword>